<name>A0ABU6YKM4_9FABA</name>
<evidence type="ECO:0000256" key="3">
    <source>
        <dbReference type="ARBA" id="ARBA00023134"/>
    </source>
</evidence>
<keyword evidence="2" id="KW-0547">Nucleotide-binding</keyword>
<dbReference type="Pfam" id="PF00071">
    <property type="entry name" value="Ras"/>
    <property type="match status" value="1"/>
</dbReference>
<feature type="domain" description="Miro" evidence="5">
    <location>
        <begin position="87"/>
        <end position="257"/>
    </location>
</feature>
<dbReference type="Gene3D" id="3.40.50.300">
    <property type="entry name" value="P-loop containing nucleotide triphosphate hydrolases"/>
    <property type="match status" value="1"/>
</dbReference>
<dbReference type="SUPFAM" id="SSF52540">
    <property type="entry name" value="P-loop containing nucleoside triphosphate hydrolases"/>
    <property type="match status" value="1"/>
</dbReference>
<keyword evidence="3" id="KW-0342">GTP-binding</keyword>
<evidence type="ECO:0000259" key="5">
    <source>
        <dbReference type="PROSITE" id="PS51423"/>
    </source>
</evidence>
<dbReference type="InterPro" id="IPR003578">
    <property type="entry name" value="Small_GTPase_Rho"/>
</dbReference>
<dbReference type="PRINTS" id="PR00449">
    <property type="entry name" value="RASTRNSFRMNG"/>
</dbReference>
<keyword evidence="7" id="KW-1185">Reference proteome</keyword>
<evidence type="ECO:0000256" key="4">
    <source>
        <dbReference type="ARBA" id="ARBA00023288"/>
    </source>
</evidence>
<gene>
    <name evidence="6" type="ORF">PIB30_064372</name>
</gene>
<dbReference type="SMART" id="SM00174">
    <property type="entry name" value="RHO"/>
    <property type="match status" value="1"/>
</dbReference>
<proteinExistence type="inferred from homology"/>
<protein>
    <recommendedName>
        <fullName evidence="5">Miro domain-containing protein</fullName>
    </recommendedName>
</protein>
<dbReference type="PROSITE" id="PS51423">
    <property type="entry name" value="MIRO"/>
    <property type="match status" value="1"/>
</dbReference>
<reference evidence="6 7" key="1">
    <citation type="journal article" date="2023" name="Plants (Basel)">
        <title>Bridging the Gap: Combining Genomics and Transcriptomics Approaches to Understand Stylosanthes scabra, an Orphan Legume from the Brazilian Caatinga.</title>
        <authorList>
            <person name="Ferreira-Neto J.R.C."/>
            <person name="da Silva M.D."/>
            <person name="Binneck E."/>
            <person name="de Melo N.F."/>
            <person name="da Silva R.H."/>
            <person name="de Melo A.L.T.M."/>
            <person name="Pandolfi V."/>
            <person name="Bustamante F.O."/>
            <person name="Brasileiro-Vidal A.C."/>
            <person name="Benko-Iseppon A.M."/>
        </authorList>
    </citation>
    <scope>NUCLEOTIDE SEQUENCE [LARGE SCALE GENOMIC DNA]</scope>
    <source>
        <tissue evidence="6">Leaves</tissue>
    </source>
</reference>
<sequence length="257" mass="28823">MIGGALSKMQKVEDRMGVLKFYILCSWVPPSIVQKRRDHLREPEAESVHGETIHALINYYQHLRFRFNSMVLLLSPSTFFSVGRRRSKELKIVVAGDASTGKSTLIAAMASGSYSESVPPVLPPKRLPHNLFNDSVPLTLIDTPSSVIFAEFSALIQVPSLDKQGACNEVLKQADAVILTYDCEERETFEHLSSYWLPELRRLEVKAPVVVVGCKLDLRDDSRLVSLESFTAQIMQQFKEVVTCIECSAATMYQIDV</sequence>
<dbReference type="InterPro" id="IPR020860">
    <property type="entry name" value="MIRO_dom"/>
</dbReference>
<dbReference type="Proteomes" id="UP001341840">
    <property type="component" value="Unassembled WGS sequence"/>
</dbReference>
<evidence type="ECO:0000313" key="6">
    <source>
        <dbReference type="EMBL" id="MED6210466.1"/>
    </source>
</evidence>
<evidence type="ECO:0000256" key="1">
    <source>
        <dbReference type="ARBA" id="ARBA00010142"/>
    </source>
</evidence>
<dbReference type="EMBL" id="JASCZI010242282">
    <property type="protein sequence ID" value="MED6210466.1"/>
    <property type="molecule type" value="Genomic_DNA"/>
</dbReference>
<organism evidence="6 7">
    <name type="scientific">Stylosanthes scabra</name>
    <dbReference type="NCBI Taxonomy" id="79078"/>
    <lineage>
        <taxon>Eukaryota</taxon>
        <taxon>Viridiplantae</taxon>
        <taxon>Streptophyta</taxon>
        <taxon>Embryophyta</taxon>
        <taxon>Tracheophyta</taxon>
        <taxon>Spermatophyta</taxon>
        <taxon>Magnoliopsida</taxon>
        <taxon>eudicotyledons</taxon>
        <taxon>Gunneridae</taxon>
        <taxon>Pentapetalae</taxon>
        <taxon>rosids</taxon>
        <taxon>fabids</taxon>
        <taxon>Fabales</taxon>
        <taxon>Fabaceae</taxon>
        <taxon>Papilionoideae</taxon>
        <taxon>50 kb inversion clade</taxon>
        <taxon>dalbergioids sensu lato</taxon>
        <taxon>Dalbergieae</taxon>
        <taxon>Pterocarpus clade</taxon>
        <taxon>Stylosanthes</taxon>
    </lineage>
</organism>
<comment type="caution">
    <text evidence="6">The sequence shown here is derived from an EMBL/GenBank/DDBJ whole genome shotgun (WGS) entry which is preliminary data.</text>
</comment>
<dbReference type="PANTHER" id="PTHR24072">
    <property type="entry name" value="RHO FAMILY GTPASE"/>
    <property type="match status" value="1"/>
</dbReference>
<comment type="similarity">
    <text evidence="1">Belongs to the small GTPase superfamily. Rho family.</text>
</comment>
<dbReference type="InterPro" id="IPR027417">
    <property type="entry name" value="P-loop_NTPase"/>
</dbReference>
<accession>A0ABU6YKM4</accession>
<evidence type="ECO:0000256" key="2">
    <source>
        <dbReference type="ARBA" id="ARBA00022741"/>
    </source>
</evidence>
<dbReference type="InterPro" id="IPR001806">
    <property type="entry name" value="Small_GTPase"/>
</dbReference>
<dbReference type="PROSITE" id="PS51419">
    <property type="entry name" value="RAB"/>
    <property type="match status" value="1"/>
</dbReference>
<keyword evidence="4" id="KW-0449">Lipoprotein</keyword>
<evidence type="ECO:0000313" key="7">
    <source>
        <dbReference type="Proteomes" id="UP001341840"/>
    </source>
</evidence>
<dbReference type="SMART" id="SM00175">
    <property type="entry name" value="RAB"/>
    <property type="match status" value="1"/>
</dbReference>